<name>A0ABV1WGB8_9ACTN</name>
<dbReference type="Pfam" id="PF23562">
    <property type="entry name" value="AMP-binding_C_3"/>
    <property type="match status" value="1"/>
</dbReference>
<keyword evidence="1" id="KW-0436">Ligase</keyword>
<dbReference type="EMBL" id="JBEPCU010001304">
    <property type="protein sequence ID" value="MER6983245.1"/>
    <property type="molecule type" value="Genomic_DNA"/>
</dbReference>
<evidence type="ECO:0000313" key="1">
    <source>
        <dbReference type="EMBL" id="MER6983245.1"/>
    </source>
</evidence>
<gene>
    <name evidence="1" type="ORF">ABT317_41410</name>
</gene>
<accession>A0ABV1WGB8</accession>
<feature type="non-terminal residue" evidence="1">
    <location>
        <position position="1"/>
    </location>
</feature>
<proteinExistence type="predicted"/>
<reference evidence="1 2" key="1">
    <citation type="submission" date="2024-06" db="EMBL/GenBank/DDBJ databases">
        <title>The Natural Products Discovery Center: Release of the First 8490 Sequenced Strains for Exploring Actinobacteria Biosynthetic Diversity.</title>
        <authorList>
            <person name="Kalkreuter E."/>
            <person name="Kautsar S.A."/>
            <person name="Yang D."/>
            <person name="Bader C.D."/>
            <person name="Teijaro C.N."/>
            <person name="Fluegel L."/>
            <person name="Davis C.M."/>
            <person name="Simpson J.R."/>
            <person name="Lauterbach L."/>
            <person name="Steele A.D."/>
            <person name="Gui C."/>
            <person name="Meng S."/>
            <person name="Li G."/>
            <person name="Viehrig K."/>
            <person name="Ye F."/>
            <person name="Su P."/>
            <person name="Kiefer A.F."/>
            <person name="Nichols A."/>
            <person name="Cepeda A.J."/>
            <person name="Yan W."/>
            <person name="Fan B."/>
            <person name="Jiang Y."/>
            <person name="Adhikari A."/>
            <person name="Zheng C.-J."/>
            <person name="Schuster L."/>
            <person name="Cowan T.M."/>
            <person name="Smanski M.J."/>
            <person name="Chevrette M.G."/>
            <person name="De Carvalho L.P.S."/>
            <person name="Shen B."/>
        </authorList>
    </citation>
    <scope>NUCLEOTIDE SEQUENCE [LARGE SCALE GENOMIC DNA]</scope>
    <source>
        <strain evidence="1 2">NPDC000634</strain>
    </source>
</reference>
<evidence type="ECO:0000313" key="2">
    <source>
        <dbReference type="Proteomes" id="UP001458415"/>
    </source>
</evidence>
<sequence>PGREAREENALREEIGRAVAAANSAVSRSESIRVFRVLPEPFDVAGGLLTPSMKLRRDAIVERYAFEIDAMYQARTAARFRPPADDPVAEWEDSDDVFR</sequence>
<comment type="caution">
    <text evidence="1">The sequence shown here is derived from an EMBL/GenBank/DDBJ whole genome shotgun (WGS) entry which is preliminary data.</text>
</comment>
<dbReference type="GO" id="GO:0016874">
    <property type="term" value="F:ligase activity"/>
    <property type="evidence" value="ECO:0007669"/>
    <property type="project" value="UniProtKB-KW"/>
</dbReference>
<organism evidence="1 2">
    <name type="scientific">Streptomyces carpinensis</name>
    <dbReference type="NCBI Taxonomy" id="66369"/>
    <lineage>
        <taxon>Bacteria</taxon>
        <taxon>Bacillati</taxon>
        <taxon>Actinomycetota</taxon>
        <taxon>Actinomycetes</taxon>
        <taxon>Kitasatosporales</taxon>
        <taxon>Streptomycetaceae</taxon>
        <taxon>Streptomyces</taxon>
    </lineage>
</organism>
<keyword evidence="2" id="KW-1185">Reference proteome</keyword>
<protein>
    <submittedName>
        <fullName evidence="1">Long-chain fatty acid--CoA ligase</fullName>
    </submittedName>
</protein>
<dbReference type="Proteomes" id="UP001458415">
    <property type="component" value="Unassembled WGS sequence"/>
</dbReference>